<evidence type="ECO:0000256" key="8">
    <source>
        <dbReference type="RuleBase" id="RU364129"/>
    </source>
</evidence>
<accession>A0ABN8VPL1</accession>
<keyword evidence="6 8" id="KW-0804">Transcription</keyword>
<proteinExistence type="inferred from homology"/>
<dbReference type="InterPro" id="IPR038089">
    <property type="entry name" value="Med31_sf"/>
</dbReference>
<keyword evidence="4 8" id="KW-0805">Transcription regulation</keyword>
<evidence type="ECO:0000256" key="1">
    <source>
        <dbReference type="ARBA" id="ARBA00004123"/>
    </source>
</evidence>
<comment type="subcellular location">
    <subcellularLocation>
        <location evidence="1 8">Nucleus</location>
    </subcellularLocation>
</comment>
<organism evidence="10 11">
    <name type="scientific">Saccharomyces eubayanus</name>
    <name type="common">Yeast</name>
    <dbReference type="NCBI Taxonomy" id="1080349"/>
    <lineage>
        <taxon>Eukaryota</taxon>
        <taxon>Fungi</taxon>
        <taxon>Dikarya</taxon>
        <taxon>Ascomycota</taxon>
        <taxon>Saccharomycotina</taxon>
        <taxon>Saccharomycetes</taxon>
        <taxon>Saccharomycetales</taxon>
        <taxon>Saccharomycetaceae</taxon>
        <taxon>Saccharomyces</taxon>
    </lineage>
</organism>
<evidence type="ECO:0000256" key="6">
    <source>
        <dbReference type="ARBA" id="ARBA00023163"/>
    </source>
</evidence>
<evidence type="ECO:0000256" key="3">
    <source>
        <dbReference type="ARBA" id="ARBA00019660"/>
    </source>
</evidence>
<comment type="similarity">
    <text evidence="2 8">Belongs to the Mediator complex subunit 31 family.</text>
</comment>
<name>A0ABN8VPL1_SACEU</name>
<evidence type="ECO:0000256" key="2">
    <source>
        <dbReference type="ARBA" id="ARBA00006378"/>
    </source>
</evidence>
<keyword evidence="7 8" id="KW-0539">Nucleus</keyword>
<protein>
    <recommendedName>
        <fullName evidence="3 8">Mediator of RNA polymerase II transcription subunit 31</fullName>
    </recommendedName>
</protein>
<evidence type="ECO:0000256" key="7">
    <source>
        <dbReference type="ARBA" id="ARBA00023242"/>
    </source>
</evidence>
<dbReference type="EMBL" id="OX291497">
    <property type="protein sequence ID" value="CAI1989220.1"/>
    <property type="molecule type" value="Genomic_DNA"/>
</dbReference>
<evidence type="ECO:0000313" key="11">
    <source>
        <dbReference type="Proteomes" id="UP001152964"/>
    </source>
</evidence>
<dbReference type="Proteomes" id="UP001152964">
    <property type="component" value="Chromosome 7"/>
</dbReference>
<comment type="function">
    <text evidence="8">Component of the Mediator complex, a coactivator involved in the regulated transcription of nearly all RNA polymerase II-dependent genes. Mediator functions as a bridge to convey information from gene-specific regulatory proteins to the basal RNA polymerase II transcription machinery. Mediator is recruited to promoters by direct interactions with regulatory proteins and serves as a scaffold for the assembly of a functional preinitiation complex with RNA polymerase II and the general transcription factors.</text>
</comment>
<evidence type="ECO:0000256" key="9">
    <source>
        <dbReference type="SAM" id="MobiDB-lite"/>
    </source>
</evidence>
<evidence type="ECO:0000256" key="5">
    <source>
        <dbReference type="ARBA" id="ARBA00023159"/>
    </source>
</evidence>
<dbReference type="InterPro" id="IPR008831">
    <property type="entry name" value="Mediator_Med31"/>
</dbReference>
<keyword evidence="11" id="KW-1185">Reference proteome</keyword>
<sequence length="197" mass="22876">MRVRACVFTRALSLPFGFFKLPFVFPRAFPANVFLKKEKEKEKEKRTQVETSPNSQLCEERRLPPSTMPDANNDTSGAATPGLPDQNPLPTRFEVELEFVQSLANIQYVTYLLTQQQIWKSPNFKNYLKYLEYWCNPPYSQCIVYPNCLFILKLLNGFMESAIVNEDGLLEGLDELPKIIQLQGPQWMNEMVERWAN</sequence>
<comment type="subunit">
    <text evidence="8">Component of the Mediator complex.</text>
</comment>
<dbReference type="Gene3D" id="1.10.10.1340">
    <property type="entry name" value="Mediator of RNA polymerase II, submodule Med31 (Soh1)"/>
    <property type="match status" value="1"/>
</dbReference>
<evidence type="ECO:0000256" key="4">
    <source>
        <dbReference type="ARBA" id="ARBA00023015"/>
    </source>
</evidence>
<keyword evidence="5 8" id="KW-0010">Activator</keyword>
<dbReference type="Pfam" id="PF05669">
    <property type="entry name" value="Med31"/>
    <property type="match status" value="1"/>
</dbReference>
<feature type="region of interest" description="Disordered" evidence="9">
    <location>
        <begin position="40"/>
        <end position="85"/>
    </location>
</feature>
<evidence type="ECO:0000313" key="10">
    <source>
        <dbReference type="EMBL" id="CAI1989220.1"/>
    </source>
</evidence>
<feature type="compositionally biased region" description="Polar residues" evidence="9">
    <location>
        <begin position="69"/>
        <end position="78"/>
    </location>
</feature>
<gene>
    <name evidence="10" type="primary">U6500G01490</name>
    <name evidence="10" type="ORF">SEUBUCD650_0G01490</name>
</gene>
<dbReference type="PANTHER" id="PTHR13186">
    <property type="entry name" value="MEDIATOR OF RNA POLYMERASE II TRANSCRIPTION SUBUNIT 31"/>
    <property type="match status" value="1"/>
</dbReference>
<reference evidence="10" key="1">
    <citation type="submission" date="2022-08" db="EMBL/GenBank/DDBJ databases">
        <authorList>
            <person name="Byrne P K."/>
        </authorList>
    </citation>
    <scope>NUCLEOTIDE SEQUENCE</scope>
    <source>
        <strain evidence="10">UCD650</strain>
    </source>
</reference>